<proteinExistence type="predicted"/>
<dbReference type="InterPro" id="IPR037143">
    <property type="entry name" value="4-PPantetheinyl_Trfase_dom_sf"/>
</dbReference>
<name>A0ABS5YM73_9ACTN</name>
<comment type="caution">
    <text evidence="4">The sequence shown here is derived from an EMBL/GenBank/DDBJ whole genome shotgun (WGS) entry which is preliminary data.</text>
</comment>
<evidence type="ECO:0000259" key="2">
    <source>
        <dbReference type="Pfam" id="PF01648"/>
    </source>
</evidence>
<evidence type="ECO:0000313" key="5">
    <source>
        <dbReference type="Proteomes" id="UP001519654"/>
    </source>
</evidence>
<dbReference type="Proteomes" id="UP001519654">
    <property type="component" value="Unassembled WGS sequence"/>
</dbReference>
<reference evidence="4 5" key="1">
    <citation type="submission" date="2021-06" db="EMBL/GenBank/DDBJ databases">
        <title>Actinoplanes lichenicola sp. nov., and Actinoplanes ovalisporus sp. nov., isolated from lichen in Thailand.</title>
        <authorList>
            <person name="Saeng-In P."/>
            <person name="Kanchanasin P."/>
            <person name="Yuki M."/>
            <person name="Kudo T."/>
            <person name="Ohkuma M."/>
            <person name="Phongsopitanun W."/>
            <person name="Tanasupawat S."/>
        </authorList>
    </citation>
    <scope>NUCLEOTIDE SEQUENCE [LARGE SCALE GENOMIC DNA]</scope>
    <source>
        <strain evidence="4 5">NBRC 110975</strain>
    </source>
</reference>
<feature type="domain" description="4'-phosphopantetheinyl transferase" evidence="2">
    <location>
        <begin position="105"/>
        <end position="183"/>
    </location>
</feature>
<dbReference type="InterPro" id="IPR008278">
    <property type="entry name" value="4-PPantetheinyl_Trfase_dom"/>
</dbReference>
<keyword evidence="1 4" id="KW-0808">Transferase</keyword>
<protein>
    <submittedName>
        <fullName evidence="4">4'-phosphopantetheinyl transferase superfamily protein</fullName>
    </submittedName>
</protein>
<keyword evidence="5" id="KW-1185">Reference proteome</keyword>
<evidence type="ECO:0000259" key="3">
    <source>
        <dbReference type="Pfam" id="PF17837"/>
    </source>
</evidence>
<sequence>MSEILRTVLPSTVTWVETRDDRGVTELFPEEAAVVAQAVAKRRAEFATVRWCARTALARLGVAAAPILPGQRGAPGWPDGIVGSMTHCDGYRAAAVARRGEVSALGVDAEPAAPLPDGVFEAIARPAEAEMVSKLSVRSPDVHWDRLLFSAKESVYKTWFPVAGVFLEFEEAELVFDPAAGTFRARLLVPGPWPELSGRWAQTGGLVVTAIALA</sequence>
<dbReference type="Pfam" id="PF17837">
    <property type="entry name" value="4PPT_N"/>
    <property type="match status" value="1"/>
</dbReference>
<evidence type="ECO:0000256" key="1">
    <source>
        <dbReference type="ARBA" id="ARBA00022679"/>
    </source>
</evidence>
<dbReference type="SUPFAM" id="SSF56214">
    <property type="entry name" value="4'-phosphopantetheinyl transferase"/>
    <property type="match status" value="1"/>
</dbReference>
<evidence type="ECO:0000313" key="4">
    <source>
        <dbReference type="EMBL" id="MBU2663859.1"/>
    </source>
</evidence>
<gene>
    <name evidence="4" type="ORF">KOI35_10200</name>
</gene>
<dbReference type="InterPro" id="IPR003542">
    <property type="entry name" value="Enbac_synth_compD-like"/>
</dbReference>
<dbReference type="Pfam" id="PF01648">
    <property type="entry name" value="ACPS"/>
    <property type="match status" value="1"/>
</dbReference>
<dbReference type="PANTHER" id="PTHR38096">
    <property type="entry name" value="ENTEROBACTIN SYNTHASE COMPONENT D"/>
    <property type="match status" value="1"/>
</dbReference>
<dbReference type="InterPro" id="IPR041354">
    <property type="entry name" value="4PPT_N"/>
</dbReference>
<dbReference type="GO" id="GO:0016740">
    <property type="term" value="F:transferase activity"/>
    <property type="evidence" value="ECO:0007669"/>
    <property type="project" value="UniProtKB-KW"/>
</dbReference>
<feature type="domain" description="4'-phosphopantetheinyl transferase N-terminal" evidence="3">
    <location>
        <begin position="30"/>
        <end position="97"/>
    </location>
</feature>
<dbReference type="EMBL" id="JAHKKG010000003">
    <property type="protein sequence ID" value="MBU2663859.1"/>
    <property type="molecule type" value="Genomic_DNA"/>
</dbReference>
<accession>A0ABS5YM73</accession>
<dbReference type="PANTHER" id="PTHR38096:SF1">
    <property type="entry name" value="ENTEROBACTIN SYNTHASE COMPONENT D"/>
    <property type="match status" value="1"/>
</dbReference>
<dbReference type="PRINTS" id="PR01399">
    <property type="entry name" value="ENTSNTHTASED"/>
</dbReference>
<organism evidence="4 5">
    <name type="scientific">Paractinoplanes bogorensis</name>
    <dbReference type="NCBI Taxonomy" id="1610840"/>
    <lineage>
        <taxon>Bacteria</taxon>
        <taxon>Bacillati</taxon>
        <taxon>Actinomycetota</taxon>
        <taxon>Actinomycetes</taxon>
        <taxon>Micromonosporales</taxon>
        <taxon>Micromonosporaceae</taxon>
        <taxon>Paractinoplanes</taxon>
    </lineage>
</organism>
<dbReference type="Gene3D" id="3.90.470.20">
    <property type="entry name" value="4'-phosphopantetheinyl transferase domain"/>
    <property type="match status" value="1"/>
</dbReference>